<evidence type="ECO:0000313" key="2">
    <source>
        <dbReference type="Proteomes" id="UP001338125"/>
    </source>
</evidence>
<comment type="caution">
    <text evidence="1">The sequence shown here is derived from an EMBL/GenBank/DDBJ whole genome shotgun (WGS) entry which is preliminary data.</text>
</comment>
<protein>
    <submittedName>
        <fullName evidence="1">Uncharacterized protein</fullName>
    </submittedName>
</protein>
<proteinExistence type="predicted"/>
<name>A0ABR0SQ21_9HYPO</name>
<reference evidence="1 2" key="1">
    <citation type="submission" date="2024-01" db="EMBL/GenBank/DDBJ databases">
        <title>Complete genome of Cladobotryum mycophilum ATHUM6906.</title>
        <authorList>
            <person name="Christinaki A.C."/>
            <person name="Myridakis A.I."/>
            <person name="Kouvelis V.N."/>
        </authorList>
    </citation>
    <scope>NUCLEOTIDE SEQUENCE [LARGE SCALE GENOMIC DNA]</scope>
    <source>
        <strain evidence="1 2">ATHUM6906</strain>
    </source>
</reference>
<gene>
    <name evidence="1" type="ORF">PT974_07252</name>
</gene>
<evidence type="ECO:0000313" key="1">
    <source>
        <dbReference type="EMBL" id="KAK5993815.1"/>
    </source>
</evidence>
<dbReference type="SUPFAM" id="SSF48403">
    <property type="entry name" value="Ankyrin repeat"/>
    <property type="match status" value="1"/>
</dbReference>
<dbReference type="InterPro" id="IPR036770">
    <property type="entry name" value="Ankyrin_rpt-contain_sf"/>
</dbReference>
<dbReference type="EMBL" id="JAVFKD010000012">
    <property type="protein sequence ID" value="KAK5993815.1"/>
    <property type="molecule type" value="Genomic_DNA"/>
</dbReference>
<dbReference type="Gene3D" id="1.25.40.20">
    <property type="entry name" value="Ankyrin repeat-containing domain"/>
    <property type="match status" value="1"/>
</dbReference>
<keyword evidence="2" id="KW-1185">Reference proteome</keyword>
<dbReference type="Proteomes" id="UP001338125">
    <property type="component" value="Unassembled WGS sequence"/>
</dbReference>
<accession>A0ABR0SQ21</accession>
<organism evidence="1 2">
    <name type="scientific">Cladobotryum mycophilum</name>
    <dbReference type="NCBI Taxonomy" id="491253"/>
    <lineage>
        <taxon>Eukaryota</taxon>
        <taxon>Fungi</taxon>
        <taxon>Dikarya</taxon>
        <taxon>Ascomycota</taxon>
        <taxon>Pezizomycotina</taxon>
        <taxon>Sordariomycetes</taxon>
        <taxon>Hypocreomycetidae</taxon>
        <taxon>Hypocreales</taxon>
        <taxon>Hypocreaceae</taxon>
        <taxon>Cladobotryum</taxon>
    </lineage>
</organism>
<sequence>MSTQFPGIFAPRYIKLHAPLFNSPEDDEQWNAYDENSITLIDSDGFMLFETDYESLLNKIIEYHDVAALTQYLAKYPSILNPNSSEQYDVFFRAASKGAVEILRLLLRHYDAHRTDVISLNDRPFVLLNVACMFAKLDIVCFLLNDYAAYASIHARGAAGLTAIRSTAILDCSRADHHASQRQNLASGEELMHLLLDRGACAGDVATLSSQQIDLEDTDQQLYQTVLSAAIAWASPELVKQLIIEGADVCKKTYASVCTIQTFGPKASSIRDIMSIFLGSLYLNVKGI</sequence>